<accession>A0ABZ0ZXA4</accession>
<protein>
    <recommendedName>
        <fullName evidence="1">Amino acid:DNA transferase domain-containing protein</fullName>
    </recommendedName>
</protein>
<reference evidence="2 3" key="1">
    <citation type="submission" date="2023-12" db="EMBL/GenBank/DDBJ databases">
        <authorList>
            <person name="Wang F."/>
            <person name="Yu X."/>
            <person name="Gao C."/>
        </authorList>
    </citation>
    <scope>NUCLEOTIDE SEQUENCE [LARGE SCALE GENOMIC DNA]</scope>
</reference>
<evidence type="ECO:0000259" key="1">
    <source>
        <dbReference type="Pfam" id="PF18724"/>
    </source>
</evidence>
<name>A0ABZ0ZXA4_9CAUD</name>
<dbReference type="Proteomes" id="UP001325719">
    <property type="component" value="Segment"/>
</dbReference>
<dbReference type="InterPro" id="IPR040741">
    <property type="entry name" value="ADDT"/>
</dbReference>
<proteinExistence type="predicted"/>
<feature type="domain" description="Amino acid:DNA transferase" evidence="1">
    <location>
        <begin position="27"/>
        <end position="243"/>
    </location>
</feature>
<dbReference type="Pfam" id="PF18724">
    <property type="entry name" value="ADDT"/>
    <property type="match status" value="1"/>
</dbReference>
<organism evidence="2 3">
    <name type="scientific">Microbacterium phage MO526</name>
    <dbReference type="NCBI Taxonomy" id="3108092"/>
    <lineage>
        <taxon>Viruses</taxon>
        <taxon>Duplodnaviria</taxon>
        <taxon>Heunggongvirae</taxon>
        <taxon>Uroviricota</taxon>
        <taxon>Caudoviricetes</taxon>
        <taxon>Kutznervirinae</taxon>
        <taxon>Kozievirus</taxon>
        <taxon>Kozievirus MO526</taxon>
    </lineage>
</organism>
<dbReference type="EMBL" id="OR941552">
    <property type="protein sequence ID" value="WQY99800.1"/>
    <property type="molecule type" value="Genomic_DNA"/>
</dbReference>
<sequence length="316" mass="34719">MTAPTIAAANRARLADYRVWHHAQVASGDIDPMYPVLSALSDSWGLDAEERAWLVFLHVAWYHPGSTIAAFQRVARADDLPRTYDGLERLGLLDLPTGTERRGHRSKDNLAKHLLGVAPMLDAAGGALAWAQRELGGERHRLGWTRLYDAYTTMPGNGRWAAYKMTEMMQKVCRLPIAAADAGHAYSTGPRKGLADLGLDTAGNGAAALRYLDKITELLAETLHEPDLAQVETSLCDFHSLVKGRYYLGRDIDAMLADWLSPRLPKGAIPEAAWDARAASFEPALLGEMNGWTGLRRVRQTLYRDHGHMLGAVEAA</sequence>
<evidence type="ECO:0000313" key="2">
    <source>
        <dbReference type="EMBL" id="WQY99800.1"/>
    </source>
</evidence>
<evidence type="ECO:0000313" key="3">
    <source>
        <dbReference type="Proteomes" id="UP001325719"/>
    </source>
</evidence>
<keyword evidence="3" id="KW-1185">Reference proteome</keyword>